<accession>M4BYH8</accession>
<dbReference type="VEuPathDB" id="FungiDB:HpaG811626"/>
<reference evidence="4" key="1">
    <citation type="journal article" date="2010" name="Science">
        <title>Signatures of adaptation to obligate biotrophy in the Hyaloperonospora arabidopsidis genome.</title>
        <authorList>
            <person name="Baxter L."/>
            <person name="Tripathy S."/>
            <person name="Ishaque N."/>
            <person name="Boot N."/>
            <person name="Cabral A."/>
            <person name="Kemen E."/>
            <person name="Thines M."/>
            <person name="Ah-Fong A."/>
            <person name="Anderson R."/>
            <person name="Badejoko W."/>
            <person name="Bittner-Eddy P."/>
            <person name="Boore J.L."/>
            <person name="Chibucos M.C."/>
            <person name="Coates M."/>
            <person name="Dehal P."/>
            <person name="Delehaunty K."/>
            <person name="Dong S."/>
            <person name="Downton P."/>
            <person name="Dumas B."/>
            <person name="Fabro G."/>
            <person name="Fronick C."/>
            <person name="Fuerstenberg S.I."/>
            <person name="Fulton L."/>
            <person name="Gaulin E."/>
            <person name="Govers F."/>
            <person name="Hughes L."/>
            <person name="Humphray S."/>
            <person name="Jiang R.H."/>
            <person name="Judelson H."/>
            <person name="Kamoun S."/>
            <person name="Kyung K."/>
            <person name="Meijer H."/>
            <person name="Minx P."/>
            <person name="Morris P."/>
            <person name="Nelson J."/>
            <person name="Phuntumart V."/>
            <person name="Qutob D."/>
            <person name="Rehmany A."/>
            <person name="Rougon-Cardoso A."/>
            <person name="Ryden P."/>
            <person name="Torto-Alalibo T."/>
            <person name="Studholme D."/>
            <person name="Wang Y."/>
            <person name="Win J."/>
            <person name="Wood J."/>
            <person name="Clifton S.W."/>
            <person name="Rogers J."/>
            <person name="Van den Ackerveken G."/>
            <person name="Jones J.D."/>
            <person name="McDowell J.M."/>
            <person name="Beynon J."/>
            <person name="Tyler B.M."/>
        </authorList>
    </citation>
    <scope>NUCLEOTIDE SEQUENCE [LARGE SCALE GENOMIC DNA]</scope>
    <source>
        <strain evidence="4">Emoy2</strain>
    </source>
</reference>
<dbReference type="Proteomes" id="UP000011713">
    <property type="component" value="Unassembled WGS sequence"/>
</dbReference>
<dbReference type="EnsemblProtists" id="HpaT811626">
    <property type="protein sequence ID" value="HpaP811626"/>
    <property type="gene ID" value="HpaG811626"/>
</dbReference>
<dbReference type="EMBL" id="JH598045">
    <property type="status" value="NOT_ANNOTATED_CDS"/>
    <property type="molecule type" value="Genomic_DNA"/>
</dbReference>
<feature type="chain" id="PRO_5004049246" description="RxLR effector candidate protein" evidence="2">
    <location>
        <begin position="20"/>
        <end position="197"/>
    </location>
</feature>
<organism evidence="3 4">
    <name type="scientific">Hyaloperonospora arabidopsidis (strain Emoy2)</name>
    <name type="common">Downy mildew agent</name>
    <name type="synonym">Peronospora arabidopsidis</name>
    <dbReference type="NCBI Taxonomy" id="559515"/>
    <lineage>
        <taxon>Eukaryota</taxon>
        <taxon>Sar</taxon>
        <taxon>Stramenopiles</taxon>
        <taxon>Oomycota</taxon>
        <taxon>Peronosporomycetes</taxon>
        <taxon>Peronosporales</taxon>
        <taxon>Peronosporaceae</taxon>
        <taxon>Hyaloperonospora</taxon>
    </lineage>
</organism>
<feature type="region of interest" description="Disordered" evidence="1">
    <location>
        <begin position="153"/>
        <end position="176"/>
    </location>
</feature>
<evidence type="ECO:0008006" key="5">
    <source>
        <dbReference type="Google" id="ProtNLM"/>
    </source>
</evidence>
<dbReference type="HOGENOM" id="CLU_088095_1_0_1"/>
<protein>
    <recommendedName>
        <fullName evidence="5">RxLR effector candidate protein</fullName>
    </recommendedName>
</protein>
<name>M4BYH8_HYAAE</name>
<sequence>MTVRLATGALITLMKRVLGLHYTLEDSQNDDDFIVMNLEDKFEVILGLPWFRRYEPRVSWQHRIVKMPATCSSDGHLMNVLERRQACGCTAIECDGLTCGTVISTTVQDHSVITNHTVEEGAGGFADAQATPKVYHSNKSSDRDMDLCLSDRHPRKNKPVAHVWQHDDPRSTRQPTVEDLAVVAQPHPEDAERISPN</sequence>
<feature type="signal peptide" evidence="2">
    <location>
        <begin position="1"/>
        <end position="19"/>
    </location>
</feature>
<dbReference type="InParanoid" id="M4BYH8"/>
<evidence type="ECO:0000313" key="3">
    <source>
        <dbReference type="EnsemblProtists" id="HpaP811626"/>
    </source>
</evidence>
<dbReference type="AlphaFoldDB" id="M4BYH8"/>
<proteinExistence type="predicted"/>
<dbReference type="Gene3D" id="2.40.70.10">
    <property type="entry name" value="Acid Proteases"/>
    <property type="match status" value="1"/>
</dbReference>
<dbReference type="InterPro" id="IPR021109">
    <property type="entry name" value="Peptidase_aspartic_dom_sf"/>
</dbReference>
<evidence type="ECO:0000256" key="2">
    <source>
        <dbReference type="SAM" id="SignalP"/>
    </source>
</evidence>
<keyword evidence="4" id="KW-1185">Reference proteome</keyword>
<dbReference type="STRING" id="559515.M4BYH8"/>
<keyword evidence="2" id="KW-0732">Signal</keyword>
<evidence type="ECO:0000313" key="4">
    <source>
        <dbReference type="Proteomes" id="UP000011713"/>
    </source>
</evidence>
<evidence type="ECO:0000256" key="1">
    <source>
        <dbReference type="SAM" id="MobiDB-lite"/>
    </source>
</evidence>
<reference evidence="3" key="2">
    <citation type="submission" date="2015-06" db="UniProtKB">
        <authorList>
            <consortium name="EnsemblProtists"/>
        </authorList>
    </citation>
    <scope>IDENTIFICATION</scope>
    <source>
        <strain evidence="3">Emoy2</strain>
    </source>
</reference>